<comment type="caution">
    <text evidence="1">The sequence shown here is derived from an EMBL/GenBank/DDBJ whole genome shotgun (WGS) entry which is preliminary data.</text>
</comment>
<reference evidence="2" key="1">
    <citation type="journal article" date="2019" name="Curr. Biol.">
        <title>Genome Sequence of Striga asiatica Provides Insight into the Evolution of Plant Parasitism.</title>
        <authorList>
            <person name="Yoshida S."/>
            <person name="Kim S."/>
            <person name="Wafula E.K."/>
            <person name="Tanskanen J."/>
            <person name="Kim Y.M."/>
            <person name="Honaas L."/>
            <person name="Yang Z."/>
            <person name="Spallek T."/>
            <person name="Conn C.E."/>
            <person name="Ichihashi Y."/>
            <person name="Cheong K."/>
            <person name="Cui S."/>
            <person name="Der J.P."/>
            <person name="Gundlach H."/>
            <person name="Jiao Y."/>
            <person name="Hori C."/>
            <person name="Ishida J.K."/>
            <person name="Kasahara H."/>
            <person name="Kiba T."/>
            <person name="Kim M.S."/>
            <person name="Koo N."/>
            <person name="Laohavisit A."/>
            <person name="Lee Y.H."/>
            <person name="Lumba S."/>
            <person name="McCourt P."/>
            <person name="Mortimer J.C."/>
            <person name="Mutuku J.M."/>
            <person name="Nomura T."/>
            <person name="Sasaki-Sekimoto Y."/>
            <person name="Seto Y."/>
            <person name="Wang Y."/>
            <person name="Wakatake T."/>
            <person name="Sakakibara H."/>
            <person name="Demura T."/>
            <person name="Yamaguchi S."/>
            <person name="Yoneyama K."/>
            <person name="Manabe R.I."/>
            <person name="Nelson D.C."/>
            <person name="Schulman A.H."/>
            <person name="Timko M.P."/>
            <person name="dePamphilis C.W."/>
            <person name="Choi D."/>
            <person name="Shirasu K."/>
        </authorList>
    </citation>
    <scope>NUCLEOTIDE SEQUENCE [LARGE SCALE GENOMIC DNA]</scope>
    <source>
        <strain evidence="2">cv. UVA1</strain>
    </source>
</reference>
<organism evidence="1 2">
    <name type="scientific">Striga asiatica</name>
    <name type="common">Asiatic witchweed</name>
    <name type="synonym">Buchnera asiatica</name>
    <dbReference type="NCBI Taxonomy" id="4170"/>
    <lineage>
        <taxon>Eukaryota</taxon>
        <taxon>Viridiplantae</taxon>
        <taxon>Streptophyta</taxon>
        <taxon>Embryophyta</taxon>
        <taxon>Tracheophyta</taxon>
        <taxon>Spermatophyta</taxon>
        <taxon>Magnoliopsida</taxon>
        <taxon>eudicotyledons</taxon>
        <taxon>Gunneridae</taxon>
        <taxon>Pentapetalae</taxon>
        <taxon>asterids</taxon>
        <taxon>lamiids</taxon>
        <taxon>Lamiales</taxon>
        <taxon>Orobanchaceae</taxon>
        <taxon>Buchnereae</taxon>
        <taxon>Striga</taxon>
    </lineage>
</organism>
<dbReference type="Proteomes" id="UP000325081">
    <property type="component" value="Unassembled WGS sequence"/>
</dbReference>
<accession>A0A5A7RJA7</accession>
<name>A0A5A7RJA7_STRAF</name>
<sequence length="147" mass="16994">MALLLAVDQLHDVVLHRSRGFKEAMEESMCRDHYRNQPSCRKLEVHFRGISMDWQLEEFIIFTGLAPHFRTLASSFFRHTVNLVVFFVDKKLPEIEDSHKRQDHGRRGSNTTAEECSNAIGIEFEQKPSSVLGKISRLKPVKSEILN</sequence>
<evidence type="ECO:0000313" key="2">
    <source>
        <dbReference type="Proteomes" id="UP000325081"/>
    </source>
</evidence>
<protein>
    <submittedName>
        <fullName evidence="1">Arabidopsis Inositol phosphorylceramide synthase3</fullName>
    </submittedName>
</protein>
<evidence type="ECO:0000313" key="1">
    <source>
        <dbReference type="EMBL" id="GER57234.1"/>
    </source>
</evidence>
<proteinExistence type="predicted"/>
<keyword evidence="2" id="KW-1185">Reference proteome</keyword>
<dbReference type="EMBL" id="BKCP01013181">
    <property type="protein sequence ID" value="GER57234.1"/>
    <property type="molecule type" value="Genomic_DNA"/>
</dbReference>
<gene>
    <name evidence="1" type="ORF">STAS_35033</name>
</gene>
<dbReference type="AlphaFoldDB" id="A0A5A7RJA7"/>